<geneLocation type="plasmid" evidence="1 2">
    <name>unnamed</name>
</geneLocation>
<proteinExistence type="predicted"/>
<gene>
    <name evidence="1" type="ORF">M5I08_25240</name>
</gene>
<keyword evidence="1" id="KW-0614">Plasmid</keyword>
<accession>A0ABY4QSI9</accession>
<evidence type="ECO:0000313" key="2">
    <source>
        <dbReference type="Proteomes" id="UP001056610"/>
    </source>
</evidence>
<protein>
    <submittedName>
        <fullName evidence="1">Uncharacterized protein</fullName>
    </submittedName>
</protein>
<dbReference type="EMBL" id="CP097321">
    <property type="protein sequence ID" value="UQX13502.1"/>
    <property type="molecule type" value="Genomic_DNA"/>
</dbReference>
<reference evidence="1" key="1">
    <citation type="submission" date="2022-05" db="EMBL/GenBank/DDBJ databases">
        <title>A methanotrophic Mycobacterium dominates a cave microbial ecosystem.</title>
        <authorList>
            <person name="Van Spanning R.J.M."/>
            <person name="Guan Q."/>
            <person name="Melkonian C."/>
            <person name="Gallant J."/>
            <person name="Polerecky L."/>
            <person name="Flot J.-F."/>
            <person name="Brandt B.W."/>
            <person name="Braster M."/>
            <person name="Iturbe Espinoza P."/>
            <person name="Aerts J."/>
            <person name="Meima-Franke M."/>
            <person name="Piersma S.R."/>
            <person name="Bunduc C."/>
            <person name="Ummels R."/>
            <person name="Pain A."/>
            <person name="Fleming E.J."/>
            <person name="van der Wel N."/>
            <person name="Gherman V.D."/>
            <person name="Sarbu S.M."/>
            <person name="Bodelier P.L.E."/>
            <person name="Bitter W."/>
        </authorList>
    </citation>
    <scope>NUCLEOTIDE SEQUENCE</scope>
    <source>
        <strain evidence="1">Sulfur Cave</strain>
        <plasmid evidence="1">unnamed</plasmid>
    </source>
</reference>
<dbReference type="Proteomes" id="UP001056610">
    <property type="component" value="Plasmid unnamed"/>
</dbReference>
<sequence length="53" mass="5664">MSSIYMQIGVAEALETVVEGVYDQALAGHVLANSSPWPRQIGVRQSRHVIAAG</sequence>
<dbReference type="RefSeq" id="WP_219070718.1">
    <property type="nucleotide sequence ID" value="NZ_CAJUXY010000106.1"/>
</dbReference>
<name>A0ABY4QSI9_9MYCO</name>
<organism evidence="1 2">
    <name type="scientific">Candidatus Mycobacterium methanotrophicum</name>
    <dbReference type="NCBI Taxonomy" id="2943498"/>
    <lineage>
        <taxon>Bacteria</taxon>
        <taxon>Bacillati</taxon>
        <taxon>Actinomycetota</taxon>
        <taxon>Actinomycetes</taxon>
        <taxon>Mycobacteriales</taxon>
        <taxon>Mycobacteriaceae</taxon>
        <taxon>Mycobacterium</taxon>
    </lineage>
</organism>
<keyword evidence="2" id="KW-1185">Reference proteome</keyword>
<evidence type="ECO:0000313" key="1">
    <source>
        <dbReference type="EMBL" id="UQX13502.1"/>
    </source>
</evidence>